<comment type="function">
    <text evidence="7">Arginine methyltransferase involved in the assembly or stability of mitochondrial NADH:ubiquinone oxidoreductase complex (complex I).</text>
</comment>
<dbReference type="KEGG" id="nlo:107217945"/>
<evidence type="ECO:0000313" key="8">
    <source>
        <dbReference type="Proteomes" id="UP000829291"/>
    </source>
</evidence>
<dbReference type="Proteomes" id="UP000829291">
    <property type="component" value="Chromosome 5"/>
</dbReference>
<dbReference type="GO" id="GO:0032981">
    <property type="term" value="P:mitochondrial respiratory chain complex I assembly"/>
    <property type="evidence" value="ECO:0007669"/>
    <property type="project" value="TreeGrafter"/>
</dbReference>
<dbReference type="GO" id="GO:0035243">
    <property type="term" value="F:protein-arginine omega-N symmetric methyltransferase activity"/>
    <property type="evidence" value="ECO:0007669"/>
    <property type="project" value="UniProtKB-EC"/>
</dbReference>
<dbReference type="Gene3D" id="3.40.50.12710">
    <property type="match status" value="1"/>
</dbReference>
<comment type="catalytic activity">
    <reaction evidence="6 7">
        <text>L-arginyl-[protein] + 2 S-adenosyl-L-methionine = N(omega),N(omega)'-dimethyl-L-arginyl-[protein] + 2 S-adenosyl-L-homocysteine + 2 H(+)</text>
        <dbReference type="Rhea" id="RHEA:48108"/>
        <dbReference type="Rhea" id="RHEA-COMP:10532"/>
        <dbReference type="Rhea" id="RHEA-COMP:11992"/>
        <dbReference type="ChEBI" id="CHEBI:15378"/>
        <dbReference type="ChEBI" id="CHEBI:29965"/>
        <dbReference type="ChEBI" id="CHEBI:57856"/>
        <dbReference type="ChEBI" id="CHEBI:59789"/>
        <dbReference type="ChEBI" id="CHEBI:88221"/>
        <dbReference type="EC" id="2.1.1.320"/>
    </reaction>
</comment>
<dbReference type="SUPFAM" id="SSF53335">
    <property type="entry name" value="S-adenosyl-L-methionine-dependent methyltransferases"/>
    <property type="match status" value="1"/>
</dbReference>
<dbReference type="GeneID" id="107217945"/>
<dbReference type="RefSeq" id="XP_015511151.2">
    <property type="nucleotide sequence ID" value="XM_015655665.2"/>
</dbReference>
<evidence type="ECO:0000313" key="9">
    <source>
        <dbReference type="RefSeq" id="XP_015511151.2"/>
    </source>
</evidence>
<evidence type="ECO:0000256" key="4">
    <source>
        <dbReference type="ARBA" id="ARBA00022679"/>
    </source>
</evidence>
<keyword evidence="4 7" id="KW-0808">Transferase</keyword>
<dbReference type="GO" id="GO:0005739">
    <property type="term" value="C:mitochondrion"/>
    <property type="evidence" value="ECO:0007669"/>
    <property type="project" value="UniProtKB-SubCell"/>
</dbReference>
<accession>A0A6J0BA98</accession>
<name>A0A6J0BA98_NEOLC</name>
<dbReference type="FunCoup" id="A0A6J0BA98">
    <property type="interactions" value="1262"/>
</dbReference>
<dbReference type="OrthoDB" id="438553at2759"/>
<evidence type="ECO:0000256" key="2">
    <source>
        <dbReference type="ARBA" id="ARBA00005891"/>
    </source>
</evidence>
<dbReference type="AlphaFoldDB" id="A0A6J0BA98"/>
<dbReference type="EC" id="2.1.1.320" evidence="7"/>
<dbReference type="PANTHER" id="PTHR12049:SF7">
    <property type="entry name" value="PROTEIN ARGININE METHYLTRANSFERASE NDUFAF7, MITOCHONDRIAL"/>
    <property type="match status" value="1"/>
</dbReference>
<keyword evidence="3 7" id="KW-0489">Methyltransferase</keyword>
<dbReference type="InParanoid" id="A0A6J0BA98"/>
<dbReference type="InterPro" id="IPR038375">
    <property type="entry name" value="NDUFAF7_sf"/>
</dbReference>
<keyword evidence="5 7" id="KW-0496">Mitochondrion</keyword>
<evidence type="ECO:0000256" key="1">
    <source>
        <dbReference type="ARBA" id="ARBA00004173"/>
    </source>
</evidence>
<dbReference type="InterPro" id="IPR029063">
    <property type="entry name" value="SAM-dependent_MTases_sf"/>
</dbReference>
<dbReference type="PANTHER" id="PTHR12049">
    <property type="entry name" value="PROTEIN ARGININE METHYLTRANSFERASE NDUFAF7, MITOCHONDRIAL"/>
    <property type="match status" value="1"/>
</dbReference>
<dbReference type="InterPro" id="IPR003788">
    <property type="entry name" value="NDUFAF7"/>
</dbReference>
<sequence length="445" mass="50628">MFPVSCKQFIGSPKIVRHLVDRYCTTDRTYQLASVLKGRYVSTGTKDDPQKEKSILYRHLYSRILAGGPITIAEYMREVLTSPSAGYYMNKDVFGTEGDFTTSPEISQLFGEMIAVWSVNEWRKISNQSVQLVELGPGRGTLSKDILRVYHKLGLSSRVSLHLVEVSPTLSDLQAKNLCKTYEEIDNDKCQSYYKHGTTEDGVTVFWYRTIHDVPSGFSIIIAQEFFDAMPIHKFQKTNEGWREILIDIHSESKETEKFRYVLSRSATPNTKFYISEHERRDHIETSPQTAVIIDYIANFLIGNGGFALIADYGHNGDRTDTFRAFRNHKQQDPLTNPGTADLTADVDFSLLRRIACQNNRLISFGPVTQRHFLKQLGIDTRLIMLLKKASDDSTRKALISGYSMITDEDKMGNCFKFLSLFPSVLKDNLNKWPVAGFQAIHTPV</sequence>
<evidence type="ECO:0000256" key="6">
    <source>
        <dbReference type="ARBA" id="ARBA00048612"/>
    </source>
</evidence>
<reference evidence="9" key="1">
    <citation type="submission" date="2025-08" db="UniProtKB">
        <authorList>
            <consortium name="RefSeq"/>
        </authorList>
    </citation>
    <scope>IDENTIFICATION</scope>
    <source>
        <tissue evidence="9">Thorax and Abdomen</tissue>
    </source>
</reference>
<dbReference type="Pfam" id="PF02636">
    <property type="entry name" value="Methyltransf_28"/>
    <property type="match status" value="1"/>
</dbReference>
<dbReference type="GO" id="GO:0032259">
    <property type="term" value="P:methylation"/>
    <property type="evidence" value="ECO:0007669"/>
    <property type="project" value="UniProtKB-KW"/>
</dbReference>
<comment type="similarity">
    <text evidence="2 7">Belongs to the NDUFAF7 family.</text>
</comment>
<gene>
    <name evidence="9" type="primary">LOC107217945</name>
</gene>
<comment type="subcellular location">
    <subcellularLocation>
        <location evidence="1 7">Mitochondrion</location>
    </subcellularLocation>
</comment>
<evidence type="ECO:0000256" key="3">
    <source>
        <dbReference type="ARBA" id="ARBA00022603"/>
    </source>
</evidence>
<evidence type="ECO:0000256" key="7">
    <source>
        <dbReference type="RuleBase" id="RU364114"/>
    </source>
</evidence>
<evidence type="ECO:0000256" key="5">
    <source>
        <dbReference type="ARBA" id="ARBA00023128"/>
    </source>
</evidence>
<proteinExistence type="inferred from homology"/>
<protein>
    <recommendedName>
        <fullName evidence="7">Protein arginine methyltransferase NDUFAF7</fullName>
        <ecNumber evidence="7">2.1.1.320</ecNumber>
    </recommendedName>
</protein>
<keyword evidence="8" id="KW-1185">Reference proteome</keyword>
<organism evidence="9">
    <name type="scientific">Neodiprion lecontei</name>
    <name type="common">Redheaded pine sawfly</name>
    <dbReference type="NCBI Taxonomy" id="441921"/>
    <lineage>
        <taxon>Eukaryota</taxon>
        <taxon>Metazoa</taxon>
        <taxon>Ecdysozoa</taxon>
        <taxon>Arthropoda</taxon>
        <taxon>Hexapoda</taxon>
        <taxon>Insecta</taxon>
        <taxon>Pterygota</taxon>
        <taxon>Neoptera</taxon>
        <taxon>Endopterygota</taxon>
        <taxon>Hymenoptera</taxon>
        <taxon>Tenthredinoidea</taxon>
        <taxon>Diprionidae</taxon>
        <taxon>Diprioninae</taxon>
        <taxon>Neodiprion</taxon>
    </lineage>
</organism>